<protein>
    <submittedName>
        <fullName evidence="1">Uncharacterized protein</fullName>
    </submittedName>
</protein>
<name>A0A8U7MFF7_CORMO</name>
<reference evidence="2" key="1">
    <citation type="submission" date="2019-10" db="EMBL/GenBank/DDBJ databases">
        <title>Corvus moneduloides (New Caledonian crow) genome, bCorMon1, primary haplotype.</title>
        <authorList>
            <person name="Rutz C."/>
            <person name="Fungtammasan C."/>
            <person name="Mountcastle J."/>
            <person name="Formenti G."/>
            <person name="Chow W."/>
            <person name="Howe K."/>
            <person name="Steele M.P."/>
            <person name="Fernandes J."/>
            <person name="Gilbert M.T.P."/>
            <person name="Fedrigo O."/>
            <person name="Jarvis E.D."/>
            <person name="Gemmell N."/>
        </authorList>
    </citation>
    <scope>NUCLEOTIDE SEQUENCE [LARGE SCALE GENOMIC DNA]</scope>
</reference>
<dbReference type="PROSITE" id="PS51082">
    <property type="entry name" value="WH2"/>
    <property type="match status" value="1"/>
</dbReference>
<reference evidence="1" key="2">
    <citation type="submission" date="2025-08" db="UniProtKB">
        <authorList>
            <consortium name="Ensembl"/>
        </authorList>
    </citation>
    <scope>IDENTIFICATION</scope>
</reference>
<proteinExistence type="predicted"/>
<dbReference type="Proteomes" id="UP000694553">
    <property type="component" value="Unassembled WGS sequence"/>
</dbReference>
<sequence length="79" mass="8957">AFLPPAQPSFLFVPPHLNSYCQQASSEIPKLRKEDQKARNALLADIQQGTRLRKVTQINDRSAPQIESIPCSKKKKKKE</sequence>
<keyword evidence="2" id="KW-1185">Reference proteome</keyword>
<dbReference type="CDD" id="cd22077">
    <property type="entry name" value="WH2_WAS_WASL-2_3"/>
    <property type="match status" value="1"/>
</dbReference>
<evidence type="ECO:0000313" key="1">
    <source>
        <dbReference type="Ensembl" id="ENSCMUP00000034082.1"/>
    </source>
</evidence>
<dbReference type="InterPro" id="IPR003124">
    <property type="entry name" value="WH2_dom"/>
</dbReference>
<dbReference type="Ensembl" id="ENSCMUT00000037061.1">
    <property type="protein sequence ID" value="ENSCMUP00000034082.1"/>
    <property type="gene ID" value="ENSCMUG00000016906.1"/>
</dbReference>
<organism evidence="1 2">
    <name type="scientific">Corvus moneduloides</name>
    <name type="common">New Caledonian crow</name>
    <dbReference type="NCBI Taxonomy" id="1196302"/>
    <lineage>
        <taxon>Eukaryota</taxon>
        <taxon>Metazoa</taxon>
        <taxon>Chordata</taxon>
        <taxon>Craniata</taxon>
        <taxon>Vertebrata</taxon>
        <taxon>Euteleostomi</taxon>
        <taxon>Archelosauria</taxon>
        <taxon>Archosauria</taxon>
        <taxon>Dinosauria</taxon>
        <taxon>Saurischia</taxon>
        <taxon>Theropoda</taxon>
        <taxon>Coelurosauria</taxon>
        <taxon>Aves</taxon>
        <taxon>Neognathae</taxon>
        <taxon>Neoaves</taxon>
        <taxon>Telluraves</taxon>
        <taxon>Australaves</taxon>
        <taxon>Passeriformes</taxon>
        <taxon>Corvoidea</taxon>
        <taxon>Corvidae</taxon>
        <taxon>Corvus</taxon>
    </lineage>
</organism>
<dbReference type="Pfam" id="PF02205">
    <property type="entry name" value="WH2"/>
    <property type="match status" value="1"/>
</dbReference>
<dbReference type="GO" id="GO:0003779">
    <property type="term" value="F:actin binding"/>
    <property type="evidence" value="ECO:0007669"/>
    <property type="project" value="InterPro"/>
</dbReference>
<dbReference type="SMART" id="SM00246">
    <property type="entry name" value="WH2"/>
    <property type="match status" value="1"/>
</dbReference>
<evidence type="ECO:0000313" key="2">
    <source>
        <dbReference type="Proteomes" id="UP000694553"/>
    </source>
</evidence>
<dbReference type="AlphaFoldDB" id="A0A8U7MFF7"/>
<accession>A0A8U7MFF7</accession>
<reference evidence="1" key="3">
    <citation type="submission" date="2025-09" db="UniProtKB">
        <authorList>
            <consortium name="Ensembl"/>
        </authorList>
    </citation>
    <scope>IDENTIFICATION</scope>
</reference>